<dbReference type="Pfam" id="PF17802">
    <property type="entry name" value="SpaA"/>
    <property type="match status" value="1"/>
</dbReference>
<dbReference type="Proteomes" id="UP000001299">
    <property type="component" value="Chromosome 1"/>
</dbReference>
<feature type="chain" id="PRO_5003139883" evidence="3">
    <location>
        <begin position="31"/>
        <end position="1288"/>
    </location>
</feature>
<feature type="signal peptide" evidence="3">
    <location>
        <begin position="1"/>
        <end position="30"/>
    </location>
</feature>
<dbReference type="HOGENOM" id="CLU_262446_0_0_9"/>
<keyword evidence="6" id="KW-1185">Reference proteome</keyword>
<dbReference type="Gene3D" id="2.60.40.10">
    <property type="entry name" value="Immunoglobulins"/>
    <property type="match status" value="1"/>
</dbReference>
<feature type="compositionally biased region" description="Acidic residues" evidence="1">
    <location>
        <begin position="109"/>
        <end position="128"/>
    </location>
</feature>
<feature type="region of interest" description="Disordered" evidence="1">
    <location>
        <begin position="109"/>
        <end position="131"/>
    </location>
</feature>
<evidence type="ECO:0000256" key="2">
    <source>
        <dbReference type="SAM" id="Phobius"/>
    </source>
</evidence>
<dbReference type="KEGG" id="bpb:bpr_I0917"/>
<proteinExistence type="predicted"/>
<sequence>MKNKVLRRILVSVLTLTTVFSSLGTTVVYAGDGEMPAMVYDDDHAPSEDSIFELVNDTVQESSGADGSDTSAYEDSAALISSDAESEEMDDASAYEDSTTLISSDIESIEESDASVDASSEESSETDEAATVTTVIEPDEGGLLLKSMLLSVTPAVTADLSNPDFGEITKVTTSKNELDSSEEFFEIGFEFHIKNAEKIPDGKFTYTLPDSLDFTRAKGNIIPVSEGDIEIGSAIVDDNNVMTFEIKTDVLEKKPNGLSGSVGLLCKVNPNSINGDGTIEISFSDTQKIQIVVKKPVITGEKGNVSILDEAAKWTVTFDVSAAADNFEITDVLGDNLVLDGGFKLSGVKGALFEQIDDHTLKVTVAHIEAGKYTLEYMIKPVNIISTDGMSEDEIFAAGNGNIVTWKWDGASEPLNDTGYATMKAGKLIKKTGKYGNTNPNITADGVVSWELYINNGAYASDISGCTFEDVLDPNMEFEQDTVKIVYSDDQKYWRAYNGFEPYFVEENGQWKLKIDFPENTPVHYYKLTYTSKIRGKLPTTKTEYTNYAGINRNGVLLDEAQIEAVYKHSGSFETSISKEIAEERNAEGIVSWKAEFTVSGEKSTYNVMITDTIKAEDSNKAINGVDVVSVIVPKSVVLYRVQEDGTYKKIADAHTKFKYFDDDKSKFQIEAKMLEPGNYVINYQTQDYYGREDVHSYPQGSTVKFNNNIQITIDKKTKSDNKSYEVSSEGLPMMKEASKGYYDQKSGKYVIPWTVTVNKNDVGQTNKRIAAGAKAEITDVLLENLSYRSGSTKISSLGGGIIATTEPQIVSADNGKTELKWAFTWPEEMSETDNACVISFETVVSSEYLSNFIKKSGSSAILSFDNTVSGDVAGVTGEAKGSSADAFTFLDKRAVMNEKAQAVDYSIVVNDKALDLVDGDTIILSDEIQNGVYVTGSLHVYDYAGGVKGNEISIPEPNVTIQGTKVEIAVPDSRAILVEYQVKPDSSKGQEIGDGKIKVAISNTATLSGKSSIADTEDGEFVFDKLSANISSSKGAIRITKVDADNVANGLAGAKFGLYRVNLQDKSVSEVAVKETTDPFFNITFSEDGKYESLIFDTLYYYEELEAPKDYQRDQYRHFVIFKDRKFDSVIADVKEYVNDYAKSVGIDKADLEIVDVTSSGKTAEFVVKNSKKPELEIIDPPTDPDRDDETPKTPETPVSQENSTVITLADPVVTSSNTTIALPDLPEVLGVSRNPDDLPEVLGVARGSDTGDSDMTGTVSAMIMAFMILAFVGIRRNKETTGSEKM</sequence>
<name>E0S1I4_BUTPB</name>
<dbReference type="eggNOG" id="COG4932">
    <property type="taxonomic scope" value="Bacteria"/>
</dbReference>
<feature type="region of interest" description="Disordered" evidence="1">
    <location>
        <begin position="1175"/>
        <end position="1204"/>
    </location>
</feature>
<dbReference type="InterPro" id="IPR013783">
    <property type="entry name" value="Ig-like_fold"/>
</dbReference>
<dbReference type="InterPro" id="IPR041033">
    <property type="entry name" value="SpaA_PFL_dom_1"/>
</dbReference>
<protein>
    <submittedName>
        <fullName evidence="5">Cell surface protein</fullName>
    </submittedName>
</protein>
<dbReference type="SUPFAM" id="SSF49401">
    <property type="entry name" value="Bacterial adhesins"/>
    <property type="match status" value="2"/>
</dbReference>
<feature type="domain" description="SpaA-like prealbumin fold" evidence="4">
    <location>
        <begin position="1037"/>
        <end position="1126"/>
    </location>
</feature>
<evidence type="ECO:0000256" key="3">
    <source>
        <dbReference type="SAM" id="SignalP"/>
    </source>
</evidence>
<dbReference type="InterPro" id="IPR008966">
    <property type="entry name" value="Adhesion_dom_sf"/>
</dbReference>
<accession>E0S1I4</accession>
<feature type="transmembrane region" description="Helical" evidence="2">
    <location>
        <begin position="1257"/>
        <end position="1276"/>
    </location>
</feature>
<keyword evidence="2" id="KW-0472">Membrane</keyword>
<keyword evidence="2" id="KW-0812">Transmembrane</keyword>
<evidence type="ECO:0000256" key="1">
    <source>
        <dbReference type="SAM" id="MobiDB-lite"/>
    </source>
</evidence>
<reference evidence="5 6" key="1">
    <citation type="journal article" date="2010" name="PLoS ONE">
        <title>The glycobiome of the rumen bacterium Butyrivibrio proteoclasticus B316(T) highlights adaptation to a polysaccharide-rich environment.</title>
        <authorList>
            <person name="Kelly W.J."/>
            <person name="Leahy S.C."/>
            <person name="Altermann E."/>
            <person name="Yeoman C.J."/>
            <person name="Dunne J.C."/>
            <person name="Kong Z."/>
            <person name="Pacheco D.M."/>
            <person name="Li D."/>
            <person name="Noel S.J."/>
            <person name="Moon C.D."/>
            <person name="Cookson A.L."/>
            <person name="Attwood G.T."/>
        </authorList>
    </citation>
    <scope>NUCLEOTIDE SEQUENCE [LARGE SCALE GENOMIC DNA]</scope>
    <source>
        <strain evidence="6">ATCC 51982 / DSM 14932 / B316</strain>
    </source>
</reference>
<keyword evidence="3" id="KW-0732">Signal</keyword>
<evidence type="ECO:0000313" key="5">
    <source>
        <dbReference type="EMBL" id="ADL33659.1"/>
    </source>
</evidence>
<gene>
    <name evidence="5" type="ordered locus">bpr_I0917</name>
</gene>
<evidence type="ECO:0000313" key="6">
    <source>
        <dbReference type="Proteomes" id="UP000001299"/>
    </source>
</evidence>
<dbReference type="EMBL" id="CP001810">
    <property type="protein sequence ID" value="ADL33659.1"/>
    <property type="molecule type" value="Genomic_DNA"/>
</dbReference>
<evidence type="ECO:0000259" key="4">
    <source>
        <dbReference type="Pfam" id="PF17802"/>
    </source>
</evidence>
<keyword evidence="2" id="KW-1133">Transmembrane helix</keyword>
<organism evidence="5 6">
    <name type="scientific">Butyrivibrio proteoclasticus (strain ATCC 51982 / DSM 14932 / B316)</name>
    <name type="common">Clostridium proteoclasticum</name>
    <dbReference type="NCBI Taxonomy" id="515622"/>
    <lineage>
        <taxon>Bacteria</taxon>
        <taxon>Bacillati</taxon>
        <taxon>Bacillota</taxon>
        <taxon>Clostridia</taxon>
        <taxon>Lachnospirales</taxon>
        <taxon>Lachnospiraceae</taxon>
        <taxon>Butyrivibrio</taxon>
    </lineage>
</organism>
<dbReference type="STRING" id="515622.bpr_I0917"/>
<dbReference type="RefSeq" id="WP_013280315.1">
    <property type="nucleotide sequence ID" value="NC_014387.1"/>
</dbReference>